<keyword evidence="1" id="KW-0472">Membrane</keyword>
<dbReference type="EMBL" id="CM001883">
    <property type="protein sequence ID" value="EOY08745.1"/>
    <property type="molecule type" value="Genomic_DNA"/>
</dbReference>
<proteinExistence type="predicted"/>
<gene>
    <name evidence="2" type="ORF">TCM_023866</name>
</gene>
<dbReference type="Gramene" id="EOY08745">
    <property type="protein sequence ID" value="EOY08745"/>
    <property type="gene ID" value="TCM_023866"/>
</dbReference>
<protein>
    <submittedName>
        <fullName evidence="2">Uncharacterized protein isoform 3</fullName>
    </submittedName>
</protein>
<keyword evidence="1" id="KW-1133">Transmembrane helix</keyword>
<keyword evidence="1" id="KW-0812">Transmembrane</keyword>
<feature type="transmembrane region" description="Helical" evidence="1">
    <location>
        <begin position="12"/>
        <end position="32"/>
    </location>
</feature>
<evidence type="ECO:0000313" key="2">
    <source>
        <dbReference type="EMBL" id="EOY08745.1"/>
    </source>
</evidence>
<name>A0A061EUK6_THECC</name>
<dbReference type="HOGENOM" id="CLU_3020573_0_0_1"/>
<reference evidence="2 3" key="1">
    <citation type="journal article" date="2013" name="Genome Biol.">
        <title>The genome sequence of the most widely cultivated cacao type and its use to identify candidate genes regulating pod color.</title>
        <authorList>
            <person name="Motamayor J.C."/>
            <person name="Mockaitis K."/>
            <person name="Schmutz J."/>
            <person name="Haiminen N."/>
            <person name="Iii D.L."/>
            <person name="Cornejo O."/>
            <person name="Findley S.D."/>
            <person name="Zheng P."/>
            <person name="Utro F."/>
            <person name="Royaert S."/>
            <person name="Saski C."/>
            <person name="Jenkins J."/>
            <person name="Podicheti R."/>
            <person name="Zhao M."/>
            <person name="Scheffler B.E."/>
            <person name="Stack J.C."/>
            <person name="Feltus F.A."/>
            <person name="Mustiga G.M."/>
            <person name="Amores F."/>
            <person name="Phillips W."/>
            <person name="Marelli J.P."/>
            <person name="May G.D."/>
            <person name="Shapiro H."/>
            <person name="Ma J."/>
            <person name="Bustamante C.D."/>
            <person name="Schnell R.J."/>
            <person name="Main D."/>
            <person name="Gilbert D."/>
            <person name="Parida L."/>
            <person name="Kuhn D.N."/>
        </authorList>
    </citation>
    <scope>NUCLEOTIDE SEQUENCE [LARGE SCALE GENOMIC DNA]</scope>
    <source>
        <strain evidence="3">cv. Matina 1-6</strain>
    </source>
</reference>
<dbReference type="AlphaFoldDB" id="A0A061EUK6"/>
<evidence type="ECO:0000256" key="1">
    <source>
        <dbReference type="SAM" id="Phobius"/>
    </source>
</evidence>
<dbReference type="Proteomes" id="UP000026915">
    <property type="component" value="Chromosome 5"/>
</dbReference>
<feature type="non-terminal residue" evidence="2">
    <location>
        <position position="56"/>
    </location>
</feature>
<feature type="non-terminal residue" evidence="2">
    <location>
        <position position="1"/>
    </location>
</feature>
<organism evidence="2 3">
    <name type="scientific">Theobroma cacao</name>
    <name type="common">Cacao</name>
    <name type="synonym">Cocoa</name>
    <dbReference type="NCBI Taxonomy" id="3641"/>
    <lineage>
        <taxon>Eukaryota</taxon>
        <taxon>Viridiplantae</taxon>
        <taxon>Streptophyta</taxon>
        <taxon>Embryophyta</taxon>
        <taxon>Tracheophyta</taxon>
        <taxon>Spermatophyta</taxon>
        <taxon>Magnoliopsida</taxon>
        <taxon>eudicotyledons</taxon>
        <taxon>Gunneridae</taxon>
        <taxon>Pentapetalae</taxon>
        <taxon>rosids</taxon>
        <taxon>malvids</taxon>
        <taxon>Malvales</taxon>
        <taxon>Malvaceae</taxon>
        <taxon>Byttnerioideae</taxon>
        <taxon>Theobroma</taxon>
    </lineage>
</organism>
<evidence type="ECO:0000313" key="3">
    <source>
        <dbReference type="Proteomes" id="UP000026915"/>
    </source>
</evidence>
<accession>A0A061EUK6</accession>
<keyword evidence="3" id="KW-1185">Reference proteome</keyword>
<sequence>KEGTTAHPTISLLPLHFLYITLSSFPFLSSLFSQKFLQSLPNSVIPTQGKNERDPS</sequence>